<dbReference type="Gene3D" id="2.170.150.10">
    <property type="entry name" value="Metal Binding Protein, Guanine Nucleotide Exchange Factor, Chain A"/>
    <property type="match status" value="1"/>
</dbReference>
<accession>A0A1E4TGJ0</accession>
<protein>
    <recommendedName>
        <fullName evidence="1">Translationally-controlled tumor protein homolog</fullName>
    </recommendedName>
</protein>
<dbReference type="SUPFAM" id="SSF51316">
    <property type="entry name" value="Mss4-like"/>
    <property type="match status" value="1"/>
</dbReference>
<sequence>MLDRNEYYSGKIGAPSEVDKSDEYMFSELYFEPNEIVYRFGLNILPHSKMWCEIYMTQCIERLKEVLRLTRPAEVEKFQKQAEEYLMHVLDNFDKYSFYLGPLWMARGMLVLGGVRENGTPFCAFWKDGLIGLEDGDAIAV</sequence>
<evidence type="ECO:0000313" key="5">
    <source>
        <dbReference type="Proteomes" id="UP000095023"/>
    </source>
</evidence>
<dbReference type="InterPro" id="IPR011057">
    <property type="entry name" value="Mss4-like_sf"/>
</dbReference>
<dbReference type="PROSITE" id="PS51797">
    <property type="entry name" value="TCTP_3"/>
    <property type="match status" value="1"/>
</dbReference>
<reference evidence="5" key="1">
    <citation type="submission" date="2016-02" db="EMBL/GenBank/DDBJ databases">
        <title>Comparative genomics of biotechnologically important yeasts.</title>
        <authorList>
            <consortium name="DOE Joint Genome Institute"/>
            <person name="Riley R."/>
            <person name="Haridas S."/>
            <person name="Wolfe K.H."/>
            <person name="Lopes M.R."/>
            <person name="Hittinger C.T."/>
            <person name="Goker M."/>
            <person name="Salamov A."/>
            <person name="Wisecaver J."/>
            <person name="Long T.M."/>
            <person name="Aerts A.L."/>
            <person name="Barry K."/>
            <person name="Choi C."/>
            <person name="Clum A."/>
            <person name="Coughlan A.Y."/>
            <person name="Deshpande S."/>
            <person name="Douglass A.P."/>
            <person name="Hanson S.J."/>
            <person name="Klenk H.-P."/>
            <person name="Labutti K."/>
            <person name="Lapidus A."/>
            <person name="Lindquist E."/>
            <person name="Lipzen A."/>
            <person name="Meier-Kolthoff J.P."/>
            <person name="Ohm R.A."/>
            <person name="Otillar R.P."/>
            <person name="Pangilinan J."/>
            <person name="Peng Y."/>
            <person name="Rokas A."/>
            <person name="Rosa C.A."/>
            <person name="Scheuner C."/>
            <person name="Sibirny A.A."/>
            <person name="Slot J.C."/>
            <person name="Stielow J.B."/>
            <person name="Sun H."/>
            <person name="Kurtzman C.P."/>
            <person name="Blackwell M."/>
            <person name="Jeffries T.W."/>
            <person name="Grigoriev I.V."/>
        </authorList>
    </citation>
    <scope>NUCLEOTIDE SEQUENCE [LARGE SCALE GENOMIC DNA]</scope>
    <source>
        <strain evidence="5">NRRL Y-17796</strain>
    </source>
</reference>
<evidence type="ECO:0000256" key="1">
    <source>
        <dbReference type="ARBA" id="ARBA00014759"/>
    </source>
</evidence>
<gene>
    <name evidence="4" type="ORF">CANCADRAFT_44473</name>
</gene>
<dbReference type="AlphaFoldDB" id="A0A1E4TGJ0"/>
<evidence type="ECO:0000259" key="3">
    <source>
        <dbReference type="PROSITE" id="PS51797"/>
    </source>
</evidence>
<dbReference type="Proteomes" id="UP000095023">
    <property type="component" value="Unassembled WGS sequence"/>
</dbReference>
<dbReference type="EMBL" id="KV453842">
    <property type="protein sequence ID" value="ODV90839.1"/>
    <property type="molecule type" value="Genomic_DNA"/>
</dbReference>
<organism evidence="4 5">
    <name type="scientific">Tortispora caseinolytica NRRL Y-17796</name>
    <dbReference type="NCBI Taxonomy" id="767744"/>
    <lineage>
        <taxon>Eukaryota</taxon>
        <taxon>Fungi</taxon>
        <taxon>Dikarya</taxon>
        <taxon>Ascomycota</taxon>
        <taxon>Saccharomycotina</taxon>
        <taxon>Trigonopsidomycetes</taxon>
        <taxon>Trigonopsidales</taxon>
        <taxon>Trigonopsidaceae</taxon>
        <taxon>Tortispora</taxon>
    </lineage>
</organism>
<evidence type="ECO:0000256" key="2">
    <source>
        <dbReference type="PROSITE-ProRule" id="PRU01133"/>
    </source>
</evidence>
<evidence type="ECO:0000313" key="4">
    <source>
        <dbReference type="EMBL" id="ODV90839.1"/>
    </source>
</evidence>
<keyword evidence="5" id="KW-1185">Reference proteome</keyword>
<name>A0A1E4TGJ0_9ASCO</name>
<comment type="similarity">
    <text evidence="2">Belongs to the TCTP family.</text>
</comment>
<feature type="domain" description="TCTP" evidence="3">
    <location>
        <begin position="1"/>
        <end position="135"/>
    </location>
</feature>
<dbReference type="InterPro" id="IPR018105">
    <property type="entry name" value="Translational_control_tumour_p"/>
</dbReference>
<dbReference type="InterPro" id="IPR011323">
    <property type="entry name" value="Mss4/transl-control_tumour"/>
</dbReference>
<dbReference type="Pfam" id="PF00838">
    <property type="entry name" value="TCTP"/>
    <property type="match status" value="1"/>
</dbReference>
<proteinExistence type="inferred from homology"/>
<dbReference type="InterPro" id="IPR034737">
    <property type="entry name" value="TCTP"/>
</dbReference>